<evidence type="ECO:0000256" key="1">
    <source>
        <dbReference type="ARBA" id="ARBA00004141"/>
    </source>
</evidence>
<evidence type="ECO:0000256" key="2">
    <source>
        <dbReference type="ARBA" id="ARBA00009773"/>
    </source>
</evidence>
<evidence type="ECO:0000313" key="8">
    <source>
        <dbReference type="Proteomes" id="UP000230088"/>
    </source>
</evidence>
<evidence type="ECO:0000256" key="5">
    <source>
        <dbReference type="ARBA" id="ARBA00023136"/>
    </source>
</evidence>
<dbReference type="PANTHER" id="PTHR21716">
    <property type="entry name" value="TRANSMEMBRANE PROTEIN"/>
    <property type="match status" value="1"/>
</dbReference>
<name>A0A2H0YN86_9BACT</name>
<evidence type="ECO:0008006" key="9">
    <source>
        <dbReference type="Google" id="ProtNLM"/>
    </source>
</evidence>
<gene>
    <name evidence="7" type="ORF">COT33_03085</name>
</gene>
<keyword evidence="3 6" id="KW-0812">Transmembrane</keyword>
<dbReference type="InterPro" id="IPR002549">
    <property type="entry name" value="AI-2E-like"/>
</dbReference>
<organism evidence="7 8">
    <name type="scientific">Candidatus Nealsonbacteria bacterium CG08_land_8_20_14_0_20_38_20</name>
    <dbReference type="NCBI Taxonomy" id="1974705"/>
    <lineage>
        <taxon>Bacteria</taxon>
        <taxon>Candidatus Nealsoniibacteriota</taxon>
    </lineage>
</organism>
<feature type="transmembrane region" description="Helical" evidence="6">
    <location>
        <begin position="33"/>
        <end position="51"/>
    </location>
</feature>
<dbReference type="AlphaFoldDB" id="A0A2H0YN86"/>
<evidence type="ECO:0000313" key="7">
    <source>
        <dbReference type="EMBL" id="PIS39233.1"/>
    </source>
</evidence>
<dbReference type="EMBL" id="PEYD01000059">
    <property type="protein sequence ID" value="PIS39233.1"/>
    <property type="molecule type" value="Genomic_DNA"/>
</dbReference>
<feature type="transmembrane region" description="Helical" evidence="6">
    <location>
        <begin position="297"/>
        <end position="324"/>
    </location>
</feature>
<feature type="transmembrane region" description="Helical" evidence="6">
    <location>
        <begin position="229"/>
        <end position="257"/>
    </location>
</feature>
<dbReference type="GO" id="GO:0016020">
    <property type="term" value="C:membrane"/>
    <property type="evidence" value="ECO:0007669"/>
    <property type="project" value="UniProtKB-SubCell"/>
</dbReference>
<feature type="transmembrane region" description="Helical" evidence="6">
    <location>
        <begin position="204"/>
        <end position="223"/>
    </location>
</feature>
<feature type="transmembrane region" description="Helical" evidence="6">
    <location>
        <begin position="138"/>
        <end position="164"/>
    </location>
</feature>
<sequence>MNDEKVLDISWTTILKIAIAALLFYFLYQVREIIVLIIFALIFSLLLNPIIDFLERKRIPRTLAVILIYLIVFGLISLFLYSTIYFFIQEIQKFLELLPQYSEKVSLSLRGIGIQTFNNFEGLIGEINKSVGKIGTNVFNAFFVIFGGIFSTIFILTLAVFFSLEEKAFEKNLILFFPKKYETYVLELWENCQRKVSGWFGTRLIACLFVGFLSYLAFFLFNVKYSFSLAFLAGILNFIPVLGPILTGIFIFLFISFDSISKSIFALIAFTLVQQIEGNILTPILTRKFIGLSPALVLISLVVGGKLAGILGATLAVPLAGILFEFLRDFLAKRREETL</sequence>
<dbReference type="Pfam" id="PF01594">
    <property type="entry name" value="AI-2E_transport"/>
    <property type="match status" value="1"/>
</dbReference>
<keyword evidence="5 6" id="KW-0472">Membrane</keyword>
<comment type="similarity">
    <text evidence="2">Belongs to the autoinducer-2 exporter (AI-2E) (TC 2.A.86) family.</text>
</comment>
<evidence type="ECO:0000256" key="6">
    <source>
        <dbReference type="SAM" id="Phobius"/>
    </source>
</evidence>
<evidence type="ECO:0000256" key="3">
    <source>
        <dbReference type="ARBA" id="ARBA00022692"/>
    </source>
</evidence>
<dbReference type="GO" id="GO:0055085">
    <property type="term" value="P:transmembrane transport"/>
    <property type="evidence" value="ECO:0007669"/>
    <property type="project" value="TreeGrafter"/>
</dbReference>
<feature type="transmembrane region" description="Helical" evidence="6">
    <location>
        <begin position="7"/>
        <end position="27"/>
    </location>
</feature>
<reference evidence="8" key="1">
    <citation type="submission" date="2017-09" db="EMBL/GenBank/DDBJ databases">
        <title>Depth-based differentiation of microbial function through sediment-hosted aquifers and enrichment of novel symbionts in the deep terrestrial subsurface.</title>
        <authorList>
            <person name="Probst A.J."/>
            <person name="Ladd B."/>
            <person name="Jarett J.K."/>
            <person name="Geller-Mcgrath D.E."/>
            <person name="Sieber C.M.K."/>
            <person name="Emerson J.B."/>
            <person name="Anantharaman K."/>
            <person name="Thomas B.C."/>
            <person name="Malmstrom R."/>
            <person name="Stieglmeier M."/>
            <person name="Klingl A."/>
            <person name="Woyke T."/>
            <person name="Ryan C.M."/>
            <person name="Banfield J.F."/>
        </authorList>
    </citation>
    <scope>NUCLEOTIDE SEQUENCE [LARGE SCALE GENOMIC DNA]</scope>
</reference>
<protein>
    <recommendedName>
        <fullName evidence="9">AI-2E family transporter</fullName>
    </recommendedName>
</protein>
<accession>A0A2H0YN86</accession>
<keyword evidence="4 6" id="KW-1133">Transmembrane helix</keyword>
<comment type="subcellular location">
    <subcellularLocation>
        <location evidence="1">Membrane</location>
        <topology evidence="1">Multi-pass membrane protein</topology>
    </subcellularLocation>
</comment>
<dbReference type="Proteomes" id="UP000230088">
    <property type="component" value="Unassembled WGS sequence"/>
</dbReference>
<feature type="transmembrane region" description="Helical" evidence="6">
    <location>
        <begin position="264"/>
        <end position="285"/>
    </location>
</feature>
<proteinExistence type="inferred from homology"/>
<dbReference type="PANTHER" id="PTHR21716:SF62">
    <property type="entry name" value="TRANSPORT PROTEIN YDBI-RELATED"/>
    <property type="match status" value="1"/>
</dbReference>
<evidence type="ECO:0000256" key="4">
    <source>
        <dbReference type="ARBA" id="ARBA00022989"/>
    </source>
</evidence>
<comment type="caution">
    <text evidence="7">The sequence shown here is derived from an EMBL/GenBank/DDBJ whole genome shotgun (WGS) entry which is preliminary data.</text>
</comment>
<feature type="transmembrane region" description="Helical" evidence="6">
    <location>
        <begin position="63"/>
        <end position="88"/>
    </location>
</feature>